<accession>A0ABS5NNH2</accession>
<keyword evidence="4" id="KW-1185">Reference proteome</keyword>
<dbReference type="EMBL" id="JAGYPM010000001">
    <property type="protein sequence ID" value="MBS4188948.1"/>
    <property type="molecule type" value="Genomic_DNA"/>
</dbReference>
<reference evidence="3 4" key="1">
    <citation type="submission" date="2021-05" db="EMBL/GenBank/DDBJ databases">
        <title>Novel Bacillus species.</title>
        <authorList>
            <person name="Liu G."/>
        </authorList>
    </citation>
    <scope>NUCLEOTIDE SEQUENCE [LARGE SCALE GENOMIC DNA]</scope>
    <source>
        <strain evidence="3 4">FJAT-49705</strain>
    </source>
</reference>
<gene>
    <name evidence="3" type="ORF">KHA94_01790</name>
</gene>
<dbReference type="PANTHER" id="PTHR18968:SF13">
    <property type="entry name" value="ACETOLACTATE SYNTHASE CATALYTIC SUBUNIT, MITOCHONDRIAL"/>
    <property type="match status" value="1"/>
</dbReference>
<comment type="caution">
    <text evidence="3">The sequence shown here is derived from an EMBL/GenBank/DDBJ whole genome shotgun (WGS) entry which is preliminary data.</text>
</comment>
<evidence type="ECO:0000256" key="1">
    <source>
        <dbReference type="ARBA" id="ARBA00007812"/>
    </source>
</evidence>
<dbReference type="PANTHER" id="PTHR18968">
    <property type="entry name" value="THIAMINE PYROPHOSPHATE ENZYMES"/>
    <property type="match status" value="1"/>
</dbReference>
<proteinExistence type="inferred from homology"/>
<feature type="domain" description="Thiamine pyrophosphate enzyme TPP-binding" evidence="2">
    <location>
        <begin position="2"/>
        <end position="44"/>
    </location>
</feature>
<name>A0ABS5NNH2_9BACI</name>
<comment type="similarity">
    <text evidence="1">Belongs to the TPP enzyme family.</text>
</comment>
<dbReference type="InterPro" id="IPR011766">
    <property type="entry name" value="TPP_enzyme_TPP-bd"/>
</dbReference>
<dbReference type="SUPFAM" id="SSF52518">
    <property type="entry name" value="Thiamin diphosphate-binding fold (THDP-binding)"/>
    <property type="match status" value="1"/>
</dbReference>
<dbReference type="Gene3D" id="3.40.50.970">
    <property type="match status" value="1"/>
</dbReference>
<dbReference type="InterPro" id="IPR045229">
    <property type="entry name" value="TPP_enz"/>
</dbReference>
<dbReference type="Pfam" id="PF02775">
    <property type="entry name" value="TPP_enzyme_C"/>
    <property type="match status" value="1"/>
</dbReference>
<organism evidence="3 4">
    <name type="scientific">Cytobacillus citreus</name>
    <dbReference type="NCBI Taxonomy" id="2833586"/>
    <lineage>
        <taxon>Bacteria</taxon>
        <taxon>Bacillati</taxon>
        <taxon>Bacillota</taxon>
        <taxon>Bacilli</taxon>
        <taxon>Bacillales</taxon>
        <taxon>Bacillaceae</taxon>
        <taxon>Cytobacillus</taxon>
    </lineage>
</organism>
<dbReference type="Proteomes" id="UP000681027">
    <property type="component" value="Unassembled WGS sequence"/>
</dbReference>
<evidence type="ECO:0000313" key="3">
    <source>
        <dbReference type="EMBL" id="MBS4188948.1"/>
    </source>
</evidence>
<protein>
    <recommendedName>
        <fullName evidence="2">Thiamine pyrophosphate enzyme TPP-binding domain-containing protein</fullName>
    </recommendedName>
</protein>
<evidence type="ECO:0000259" key="2">
    <source>
        <dbReference type="Pfam" id="PF02775"/>
    </source>
</evidence>
<dbReference type="InterPro" id="IPR029061">
    <property type="entry name" value="THDP-binding"/>
</dbReference>
<sequence>MLGTMGYGLPAAIGASIANKEKAVLCISGDGSFQMNYQELITVAK</sequence>
<evidence type="ECO:0000313" key="4">
    <source>
        <dbReference type="Proteomes" id="UP000681027"/>
    </source>
</evidence>